<dbReference type="PANTHER" id="PTHR10338">
    <property type="entry name" value="INTER-ALPHA-TRYPSIN INHIBITOR HEAVY CHAIN FAMILY MEMBER"/>
    <property type="match status" value="1"/>
</dbReference>
<organism evidence="2 3">
    <name type="scientific">Aquatica leii</name>
    <dbReference type="NCBI Taxonomy" id="1421715"/>
    <lineage>
        <taxon>Eukaryota</taxon>
        <taxon>Metazoa</taxon>
        <taxon>Ecdysozoa</taxon>
        <taxon>Arthropoda</taxon>
        <taxon>Hexapoda</taxon>
        <taxon>Insecta</taxon>
        <taxon>Pterygota</taxon>
        <taxon>Neoptera</taxon>
        <taxon>Endopterygota</taxon>
        <taxon>Coleoptera</taxon>
        <taxon>Polyphaga</taxon>
        <taxon>Elateriformia</taxon>
        <taxon>Elateroidea</taxon>
        <taxon>Lampyridae</taxon>
        <taxon>Luciolinae</taxon>
        <taxon>Aquatica</taxon>
    </lineage>
</organism>
<feature type="compositionally biased region" description="Polar residues" evidence="1">
    <location>
        <begin position="186"/>
        <end position="197"/>
    </location>
</feature>
<name>A0AAN7P065_9COLE</name>
<reference evidence="3" key="1">
    <citation type="submission" date="2023-01" db="EMBL/GenBank/DDBJ databases">
        <title>Key to firefly adult light organ development and bioluminescence: homeobox transcription factors regulate luciferase expression and transportation to peroxisome.</title>
        <authorList>
            <person name="Fu X."/>
        </authorList>
    </citation>
    <scope>NUCLEOTIDE SEQUENCE [LARGE SCALE GENOMIC DNA]</scope>
</reference>
<dbReference type="EMBL" id="JARPUR010000008">
    <property type="protein sequence ID" value="KAK4872168.1"/>
    <property type="molecule type" value="Genomic_DNA"/>
</dbReference>
<gene>
    <name evidence="2" type="ORF">RN001_016292</name>
</gene>
<feature type="region of interest" description="Disordered" evidence="1">
    <location>
        <begin position="171"/>
        <end position="216"/>
    </location>
</feature>
<protein>
    <submittedName>
        <fullName evidence="2">Uncharacterized protein</fullName>
    </submittedName>
</protein>
<keyword evidence="3" id="KW-1185">Reference proteome</keyword>
<dbReference type="InterPro" id="IPR050934">
    <property type="entry name" value="ITIH"/>
</dbReference>
<accession>A0AAN7P065</accession>
<dbReference type="Proteomes" id="UP001353858">
    <property type="component" value="Unassembled WGS sequence"/>
</dbReference>
<evidence type="ECO:0000256" key="1">
    <source>
        <dbReference type="SAM" id="MobiDB-lite"/>
    </source>
</evidence>
<evidence type="ECO:0000313" key="2">
    <source>
        <dbReference type="EMBL" id="KAK4872168.1"/>
    </source>
</evidence>
<sequence length="216" mass="23607">MITAAHLAVAHATQTVSQLASTSNQQKSSFLSYPGQLVKDSSVQVGIVENRKLINLNAPPLRSRNEIDTINKKSDPRADIEKLNDTTAIVRFTPNLERQKQLGHVFGAKEDEGLTGQFIVQYDVEINRNSSEVLVQDGAKFLLSQFPALRLLAVLFVLGLVPTIHGSAAKKAKYNTTSKDQDLEDATNTSTQMNSGAIESGNENSNNFSESSKFDE</sequence>
<dbReference type="AlphaFoldDB" id="A0AAN7P065"/>
<proteinExistence type="predicted"/>
<comment type="caution">
    <text evidence="2">The sequence shown here is derived from an EMBL/GenBank/DDBJ whole genome shotgun (WGS) entry which is preliminary data.</text>
</comment>
<feature type="compositionally biased region" description="Low complexity" evidence="1">
    <location>
        <begin position="199"/>
        <end position="216"/>
    </location>
</feature>
<evidence type="ECO:0000313" key="3">
    <source>
        <dbReference type="Proteomes" id="UP001353858"/>
    </source>
</evidence>
<dbReference type="PANTHER" id="PTHR10338:SF108">
    <property type="entry name" value="INTER-ALPHA-TRYPSIN INHIBITOR HEAVY CHAIN H4-LIKE PROTEIN"/>
    <property type="match status" value="1"/>
</dbReference>